<dbReference type="RefSeq" id="WP_158948339.1">
    <property type="nucleotide sequence ID" value="NZ_CP046913.1"/>
</dbReference>
<dbReference type="Pfam" id="PF04264">
    <property type="entry name" value="YceI"/>
    <property type="match status" value="1"/>
</dbReference>
<dbReference type="SMART" id="SM00867">
    <property type="entry name" value="YceI"/>
    <property type="match status" value="1"/>
</dbReference>
<dbReference type="PANTHER" id="PTHR34406">
    <property type="entry name" value="PROTEIN YCEI"/>
    <property type="match status" value="1"/>
</dbReference>
<keyword evidence="3" id="KW-1185">Reference proteome</keyword>
<accession>A0A7Z2GF39</accession>
<dbReference type="InterPro" id="IPR007372">
    <property type="entry name" value="Lipid/polyisoprenoid-bd_YceI"/>
</dbReference>
<organism evidence="2 3">
    <name type="scientific">Paraburkholderia acidisoli</name>
    <dbReference type="NCBI Taxonomy" id="2571748"/>
    <lineage>
        <taxon>Bacteria</taxon>
        <taxon>Pseudomonadati</taxon>
        <taxon>Pseudomonadota</taxon>
        <taxon>Betaproteobacteria</taxon>
        <taxon>Burkholderiales</taxon>
        <taxon>Burkholderiaceae</taxon>
        <taxon>Paraburkholderia</taxon>
    </lineage>
</organism>
<dbReference type="AlphaFoldDB" id="A0A7Z2GF39"/>
<dbReference type="OrthoDB" id="1247465at2"/>
<dbReference type="Gene3D" id="2.40.128.110">
    <property type="entry name" value="Lipid/polyisoprenoid-binding, YceI-like"/>
    <property type="match status" value="1"/>
</dbReference>
<evidence type="ECO:0000313" key="3">
    <source>
        <dbReference type="Proteomes" id="UP000433577"/>
    </source>
</evidence>
<dbReference type="InterPro" id="IPR036761">
    <property type="entry name" value="TTHA0802/YceI-like_sf"/>
</dbReference>
<name>A0A7Z2GF39_9BURK</name>
<evidence type="ECO:0000313" key="2">
    <source>
        <dbReference type="EMBL" id="QGZ60632.1"/>
    </source>
</evidence>
<dbReference type="PANTHER" id="PTHR34406:SF1">
    <property type="entry name" value="PROTEIN YCEI"/>
    <property type="match status" value="1"/>
</dbReference>
<evidence type="ECO:0000259" key="1">
    <source>
        <dbReference type="SMART" id="SM00867"/>
    </source>
</evidence>
<dbReference type="Proteomes" id="UP000433577">
    <property type="component" value="Chromosome 1"/>
</dbReference>
<proteinExistence type="predicted"/>
<sequence length="206" mass="22278">MEGWKIWRGIRRHAHRPGGPGGVRRANRWRALVVATLCAANAAQAQLETATSTIVAVSRQMGVAVQGNFTKFGAQIDFDPAKPTGGTARIVVETGSYDLGDSTYDESVRGADWFDSKAFPQATFTSTAIVPTAPNQYRVDGKLTIKGHTEAVSVPVVLTRQGAMQTFDGTLPVQRQVFNIGTGQWKDTSVVADEVLIKFHIVVAHK</sequence>
<protein>
    <submittedName>
        <fullName evidence="2">Polyisoprenoid-binding protein</fullName>
    </submittedName>
</protein>
<dbReference type="KEGG" id="pacs:FAZ98_02145"/>
<dbReference type="EMBL" id="CP046913">
    <property type="protein sequence ID" value="QGZ60632.1"/>
    <property type="molecule type" value="Genomic_DNA"/>
</dbReference>
<feature type="domain" description="Lipid/polyisoprenoid-binding YceI-like" evidence="1">
    <location>
        <begin position="44"/>
        <end position="204"/>
    </location>
</feature>
<reference evidence="2 3" key="1">
    <citation type="submission" date="2019-12" db="EMBL/GenBank/DDBJ databases">
        <title>Paraburkholderia acidiphila 7Q-K02 sp. nov and Paraburkholderia acidisoli DHF22 sp. nov., two strains isolated from forest soil.</title>
        <authorList>
            <person name="Gao Z."/>
            <person name="Qiu L."/>
        </authorList>
    </citation>
    <scope>NUCLEOTIDE SEQUENCE [LARGE SCALE GENOMIC DNA]</scope>
    <source>
        <strain evidence="2 3">DHF22</strain>
    </source>
</reference>
<gene>
    <name evidence="2" type="ORF">FAZ98_02145</name>
</gene>
<dbReference type="SUPFAM" id="SSF101874">
    <property type="entry name" value="YceI-like"/>
    <property type="match status" value="1"/>
</dbReference>